<dbReference type="Proteomes" id="UP000000314">
    <property type="component" value="Chromosome 2"/>
</dbReference>
<keyword evidence="3" id="KW-0378">Hydrolase</keyword>
<dbReference type="InterPro" id="IPR039197">
    <property type="entry name" value="Mrs1/Cce1"/>
</dbReference>
<reference evidence="3 4" key="1">
    <citation type="journal article" date="2009" name="Nat. Biotechnol.">
        <title>Genome sequence of the recombinant protein production host Pichia pastoris.</title>
        <authorList>
            <person name="De Schutter K."/>
            <person name="Lin Y.C."/>
            <person name="Tiels P."/>
            <person name="Van Hecke A."/>
            <person name="Glinka S."/>
            <person name="Weber-Lehmann J."/>
            <person name="Rouze P."/>
            <person name="Van de Peer Y."/>
            <person name="Callewaert N."/>
        </authorList>
    </citation>
    <scope>NUCLEOTIDE SEQUENCE [LARGE SCALE GENOMIC DNA]</scope>
    <source>
        <strain evidence="4">GS115 / ATCC 20864</strain>
    </source>
</reference>
<dbReference type="InterPro" id="IPR015242">
    <property type="entry name" value="Ydc2_cat"/>
</dbReference>
<feature type="coiled-coil region" evidence="1">
    <location>
        <begin position="302"/>
        <end position="329"/>
    </location>
</feature>
<dbReference type="eggNOG" id="ENOG502S4DK">
    <property type="taxonomic scope" value="Eukaryota"/>
</dbReference>
<keyword evidence="1" id="KW-0175">Coiled coil</keyword>
<keyword evidence="3" id="KW-0540">Nuclease</keyword>
<dbReference type="SMR" id="C4R1C4"/>
<accession>C4R1C4</accession>
<organism evidence="3 4">
    <name type="scientific">Komagataella phaffii (strain GS115 / ATCC 20864)</name>
    <name type="common">Yeast</name>
    <name type="synonym">Pichia pastoris</name>
    <dbReference type="NCBI Taxonomy" id="644223"/>
    <lineage>
        <taxon>Eukaryota</taxon>
        <taxon>Fungi</taxon>
        <taxon>Dikarya</taxon>
        <taxon>Ascomycota</taxon>
        <taxon>Saccharomycotina</taxon>
        <taxon>Pichiomycetes</taxon>
        <taxon>Pichiales</taxon>
        <taxon>Pichiaceae</taxon>
        <taxon>Komagataella</taxon>
    </lineage>
</organism>
<feature type="domain" description="Mitochondrial resolvase Ydc2 catalytic" evidence="2">
    <location>
        <begin position="61"/>
        <end position="312"/>
    </location>
</feature>
<dbReference type="InterPro" id="IPR012337">
    <property type="entry name" value="RNaseH-like_sf"/>
</dbReference>
<dbReference type="GeneID" id="8199267"/>
<gene>
    <name evidence="3" type="ordered locus">PAS_chr2-1_0653</name>
</gene>
<dbReference type="SUPFAM" id="SSF53098">
    <property type="entry name" value="Ribonuclease H-like"/>
    <property type="match status" value="1"/>
</dbReference>
<proteinExistence type="predicted"/>
<dbReference type="FunCoup" id="C4R1C4">
    <property type="interactions" value="26"/>
</dbReference>
<dbReference type="PANTHER" id="PTHR28072">
    <property type="entry name" value="CRUCIFORM CUTTING ENDONUCLEASE 1, MITOCHONDRIAL-RELATED"/>
    <property type="match status" value="1"/>
</dbReference>
<dbReference type="GO" id="GO:0070336">
    <property type="term" value="F:flap-structured DNA binding"/>
    <property type="evidence" value="ECO:0007669"/>
    <property type="project" value="TreeGrafter"/>
</dbReference>
<name>C4R1C4_KOMPG</name>
<evidence type="ECO:0000259" key="2">
    <source>
        <dbReference type="Pfam" id="PF09159"/>
    </source>
</evidence>
<evidence type="ECO:0000313" key="3">
    <source>
        <dbReference type="EMBL" id="CAY69298.1"/>
    </source>
</evidence>
<dbReference type="KEGG" id="ppa:PAS_chr2-1_0653"/>
<dbReference type="GO" id="GO:0000402">
    <property type="term" value="F:crossed form four-way junction DNA binding"/>
    <property type="evidence" value="ECO:0007669"/>
    <property type="project" value="TreeGrafter"/>
</dbReference>
<dbReference type="CDD" id="cd16963">
    <property type="entry name" value="CCE1"/>
    <property type="match status" value="1"/>
</dbReference>
<dbReference type="GO" id="GO:0004520">
    <property type="term" value="F:DNA endonuclease activity"/>
    <property type="evidence" value="ECO:0007669"/>
    <property type="project" value="TreeGrafter"/>
</dbReference>
<dbReference type="PANTHER" id="PTHR28072:SF1">
    <property type="entry name" value="CRUCIFORM CUTTING ENDONUCLEASE 1, MITOCHONDRIAL-RELATED"/>
    <property type="match status" value="1"/>
</dbReference>
<keyword evidence="4" id="KW-1185">Reference proteome</keyword>
<dbReference type="HOGENOM" id="CLU_819176_0_0_1"/>
<keyword evidence="3" id="KW-0255">Endonuclease</keyword>
<dbReference type="Pfam" id="PF09159">
    <property type="entry name" value="Ydc2-catalyt"/>
    <property type="match status" value="1"/>
</dbReference>
<dbReference type="InterPro" id="IPR036397">
    <property type="entry name" value="RNaseH_sf"/>
</dbReference>
<sequence length="339" mass="38269">MLREELVKSITKQKLTNFQLLSICRNCGLPIGASNKAQLIEDISLCLARESLFTENKKYSIVSIDVGVKNFAFTRLQLEGGNVFKSRSSLPSILEWFKLDLEQFEGMKTFSPLAYSRMAYYLVEKLICKSSDTGLLTPSVLLIERQRFRSNGGSSVLESVIKSNIIENMIISNVYAMGQMNNDYKTNIISSSPASMVNFWTNYKMSDGSTYLSMNSKNSKNSRMVLVDRWFDALLKGTPASFLLGDQLSNRIKSKELAILARCSNPSRRIYLLMEMLNKPSIGSSVVKGDDLADSLLHGLSLLRFEQNKMKLRENLEDLHATINQIEQSHVQEISIINQ</sequence>
<evidence type="ECO:0000256" key="1">
    <source>
        <dbReference type="SAM" id="Coils"/>
    </source>
</evidence>
<dbReference type="OrthoDB" id="3980521at2759"/>
<dbReference type="Gene3D" id="3.30.420.10">
    <property type="entry name" value="Ribonuclease H-like superfamily/Ribonuclease H"/>
    <property type="match status" value="1"/>
</dbReference>
<dbReference type="OMA" id="DTGISNF"/>
<evidence type="ECO:0000313" key="4">
    <source>
        <dbReference type="Proteomes" id="UP000000314"/>
    </source>
</evidence>
<dbReference type="AlphaFoldDB" id="C4R1C4"/>
<dbReference type="GO" id="GO:0005739">
    <property type="term" value="C:mitochondrion"/>
    <property type="evidence" value="ECO:0007669"/>
    <property type="project" value="TreeGrafter"/>
</dbReference>
<dbReference type="STRING" id="644223.C4R1C4"/>
<dbReference type="EMBL" id="FN392320">
    <property type="protein sequence ID" value="CAY69298.1"/>
    <property type="molecule type" value="Genomic_DNA"/>
</dbReference>
<dbReference type="RefSeq" id="XP_002491578.1">
    <property type="nucleotide sequence ID" value="XM_002491533.1"/>
</dbReference>
<dbReference type="GO" id="GO:0000403">
    <property type="term" value="F:Y-form DNA binding"/>
    <property type="evidence" value="ECO:0007669"/>
    <property type="project" value="TreeGrafter"/>
</dbReference>
<protein>
    <submittedName>
        <fullName evidence="3">Mitochondrial cruciform cutting endonuclease</fullName>
    </submittedName>
</protein>
<dbReference type="InParanoid" id="C4R1C4"/>